<dbReference type="GO" id="GO:0032259">
    <property type="term" value="P:methylation"/>
    <property type="evidence" value="ECO:0007669"/>
    <property type="project" value="UniProtKB-KW"/>
</dbReference>
<dbReference type="PANTHER" id="PTHR42912">
    <property type="entry name" value="METHYLTRANSFERASE"/>
    <property type="match status" value="1"/>
</dbReference>
<dbReference type="SUPFAM" id="SSF53335">
    <property type="entry name" value="S-adenosyl-L-methionine-dependent methyltransferases"/>
    <property type="match status" value="1"/>
</dbReference>
<dbReference type="Pfam" id="PF13649">
    <property type="entry name" value="Methyltransf_25"/>
    <property type="match status" value="1"/>
</dbReference>
<dbReference type="Proteomes" id="UP000672602">
    <property type="component" value="Unassembled WGS sequence"/>
</dbReference>
<protein>
    <submittedName>
        <fullName evidence="2">Class I SAM-dependent methyltransferase</fullName>
    </submittedName>
</protein>
<keyword evidence="3" id="KW-1185">Reference proteome</keyword>
<proteinExistence type="predicted"/>
<dbReference type="AlphaFoldDB" id="A0A8J7SPQ5"/>
<reference evidence="2" key="1">
    <citation type="submission" date="2021-04" db="EMBL/GenBank/DDBJ databases">
        <authorList>
            <person name="Zhang D.-C."/>
        </authorList>
    </citation>
    <scope>NUCLEOTIDE SEQUENCE</scope>
    <source>
        <strain evidence="2">CGMCC 1.15697</strain>
    </source>
</reference>
<dbReference type="RefSeq" id="WP_210683373.1">
    <property type="nucleotide sequence ID" value="NZ_JAGMWN010000011.1"/>
</dbReference>
<name>A0A8J7SPQ5_9PROT</name>
<dbReference type="PANTHER" id="PTHR42912:SF81">
    <property type="entry name" value="METHYLTRANSFERASE DOMAIN-CONTAINING PROTEIN"/>
    <property type="match status" value="1"/>
</dbReference>
<evidence type="ECO:0000259" key="1">
    <source>
        <dbReference type="Pfam" id="PF13649"/>
    </source>
</evidence>
<comment type="caution">
    <text evidence="2">The sequence shown here is derived from an EMBL/GenBank/DDBJ whole genome shotgun (WGS) entry which is preliminary data.</text>
</comment>
<keyword evidence="2" id="KW-0489">Methyltransferase</keyword>
<organism evidence="2 3">
    <name type="scientific">Marivibrio halodurans</name>
    <dbReference type="NCBI Taxonomy" id="2039722"/>
    <lineage>
        <taxon>Bacteria</taxon>
        <taxon>Pseudomonadati</taxon>
        <taxon>Pseudomonadota</taxon>
        <taxon>Alphaproteobacteria</taxon>
        <taxon>Rhodospirillales</taxon>
        <taxon>Rhodospirillaceae</taxon>
        <taxon>Marivibrio</taxon>
    </lineage>
</organism>
<dbReference type="CDD" id="cd02440">
    <property type="entry name" value="AdoMet_MTases"/>
    <property type="match status" value="1"/>
</dbReference>
<dbReference type="InterPro" id="IPR029063">
    <property type="entry name" value="SAM-dependent_MTases_sf"/>
</dbReference>
<accession>A0A8J7SPQ5</accession>
<dbReference type="EMBL" id="JAGMWN010000011">
    <property type="protein sequence ID" value="MBP5858783.1"/>
    <property type="molecule type" value="Genomic_DNA"/>
</dbReference>
<sequence>MKDTPHPPRVPRPPPGFARTVRGLGYGLGQSARAAWYGGQYILANKLAPPMHGAPPVRPGSLPGWDTIRADLFQLFRRDWRNVEDGYYPPPTDMMPPPGRAVAKALDFLRDLPAVNLRRRLGTNSEVFDARTRERYPRYYLQNFHYQSDGWLSDASAARYDHQVEVLFTGGADAMRRQALVPIGDWLRAHGGAEGRRHLDVACGTARFLHDLKRTHPGLSVTGLDLSDAYLRRARRVLRRFPDIALTQGLAERLPAASGGVDLVTSVYLFHELPRKVRRAVAAEMARVLAPGGRLVIVDSIQLGDHGPYDALLDRFPIAFHEPYYADYIRDDLVRVLTDLGLVHAGTERAFLSRVMVFDKPADGGE</sequence>
<dbReference type="Gene3D" id="3.40.50.150">
    <property type="entry name" value="Vaccinia Virus protein VP39"/>
    <property type="match status" value="1"/>
</dbReference>
<dbReference type="GO" id="GO:0008168">
    <property type="term" value="F:methyltransferase activity"/>
    <property type="evidence" value="ECO:0007669"/>
    <property type="project" value="UniProtKB-KW"/>
</dbReference>
<feature type="domain" description="Methyltransferase" evidence="1">
    <location>
        <begin position="199"/>
        <end position="293"/>
    </location>
</feature>
<keyword evidence="2" id="KW-0808">Transferase</keyword>
<dbReference type="InterPro" id="IPR050508">
    <property type="entry name" value="Methyltransf_Superfamily"/>
</dbReference>
<gene>
    <name evidence="2" type="ORF">KAJ83_17325</name>
</gene>
<dbReference type="InterPro" id="IPR041698">
    <property type="entry name" value="Methyltransf_25"/>
</dbReference>
<evidence type="ECO:0000313" key="3">
    <source>
        <dbReference type="Proteomes" id="UP000672602"/>
    </source>
</evidence>
<evidence type="ECO:0000313" key="2">
    <source>
        <dbReference type="EMBL" id="MBP5858783.1"/>
    </source>
</evidence>